<keyword evidence="2" id="KW-1185">Reference proteome</keyword>
<dbReference type="InterPro" id="IPR008792">
    <property type="entry name" value="PQQD"/>
</dbReference>
<name>A0A7C9HR50_9DEIO</name>
<proteinExistence type="predicted"/>
<organism evidence="1 2">
    <name type="scientific">Deinococcus arboris</name>
    <dbReference type="NCBI Taxonomy" id="2682977"/>
    <lineage>
        <taxon>Bacteria</taxon>
        <taxon>Thermotogati</taxon>
        <taxon>Deinococcota</taxon>
        <taxon>Deinococci</taxon>
        <taxon>Deinococcales</taxon>
        <taxon>Deinococcaceae</taxon>
        <taxon>Deinococcus</taxon>
    </lineage>
</organism>
<sequence>MWQVTDGVLVTDLEDELVLMHAGQGEMFSLNASGRLLWQALPATEAELAELLTRTFALDAGQAHADVQAVLVALQARDLIRQG</sequence>
<evidence type="ECO:0000313" key="2">
    <source>
        <dbReference type="Proteomes" id="UP000483286"/>
    </source>
</evidence>
<dbReference type="InterPro" id="IPR041881">
    <property type="entry name" value="PqqD_sf"/>
</dbReference>
<comment type="caution">
    <text evidence="1">The sequence shown here is derived from an EMBL/GenBank/DDBJ whole genome shotgun (WGS) entry which is preliminary data.</text>
</comment>
<gene>
    <name evidence="1" type="ORF">GO986_07920</name>
</gene>
<reference evidence="1 2" key="1">
    <citation type="submission" date="2019-12" db="EMBL/GenBank/DDBJ databases">
        <title>Deinococcus sp. HMF7620 Genome sequencing and assembly.</title>
        <authorList>
            <person name="Kang H."/>
            <person name="Kim H."/>
            <person name="Joh K."/>
        </authorList>
    </citation>
    <scope>NUCLEOTIDE SEQUENCE [LARGE SCALE GENOMIC DNA]</scope>
    <source>
        <strain evidence="1 2">HMF7620</strain>
    </source>
</reference>
<accession>A0A7C9HR50</accession>
<dbReference type="RefSeq" id="WP_157458745.1">
    <property type="nucleotide sequence ID" value="NZ_WQLB01000008.1"/>
</dbReference>
<protein>
    <submittedName>
        <fullName evidence="1">PqqD family peptide modification chaperone</fullName>
    </submittedName>
</protein>
<dbReference type="AlphaFoldDB" id="A0A7C9HR50"/>
<dbReference type="Gene3D" id="1.10.10.1150">
    <property type="entry name" value="Coenzyme PQQ synthesis protein D (PqqD)"/>
    <property type="match status" value="1"/>
</dbReference>
<dbReference type="Proteomes" id="UP000483286">
    <property type="component" value="Unassembled WGS sequence"/>
</dbReference>
<evidence type="ECO:0000313" key="1">
    <source>
        <dbReference type="EMBL" id="MVN86689.1"/>
    </source>
</evidence>
<dbReference type="EMBL" id="WQLB01000008">
    <property type="protein sequence ID" value="MVN86689.1"/>
    <property type="molecule type" value="Genomic_DNA"/>
</dbReference>
<dbReference type="Pfam" id="PF05402">
    <property type="entry name" value="PqqD"/>
    <property type="match status" value="1"/>
</dbReference>